<proteinExistence type="inferred from homology"/>
<dbReference type="InterPro" id="IPR008972">
    <property type="entry name" value="Cupredoxin"/>
</dbReference>
<feature type="non-terminal residue" evidence="4">
    <location>
        <position position="1"/>
    </location>
</feature>
<dbReference type="PANTHER" id="PTHR11709:SF86">
    <property type="entry name" value="LACCASE-18"/>
    <property type="match status" value="1"/>
</dbReference>
<evidence type="ECO:0000313" key="4">
    <source>
        <dbReference type="EMBL" id="TVU23929.1"/>
    </source>
</evidence>
<dbReference type="Proteomes" id="UP000324897">
    <property type="component" value="Chromosome 2"/>
</dbReference>
<keyword evidence="2" id="KW-0732">Signal</keyword>
<dbReference type="Gramene" id="TVU23929">
    <property type="protein sequence ID" value="TVU23929"/>
    <property type="gene ID" value="EJB05_26317"/>
</dbReference>
<dbReference type="EMBL" id="RWGY01000013">
    <property type="protein sequence ID" value="TVU23929.1"/>
    <property type="molecule type" value="Genomic_DNA"/>
</dbReference>
<protein>
    <recommendedName>
        <fullName evidence="3">Plastocyanin-like domain-containing protein</fullName>
    </recommendedName>
</protein>
<dbReference type="AlphaFoldDB" id="A0A5J9UJG7"/>
<feature type="domain" description="Plastocyanin-like" evidence="3">
    <location>
        <begin position="35"/>
        <end position="123"/>
    </location>
</feature>
<accession>A0A5J9UJG7</accession>
<feature type="chain" id="PRO_5023934037" description="Plastocyanin-like domain-containing protein" evidence="2">
    <location>
        <begin position="22"/>
        <end position="131"/>
    </location>
</feature>
<dbReference type="InterPro" id="IPR045087">
    <property type="entry name" value="Cu-oxidase_fam"/>
</dbReference>
<keyword evidence="5" id="KW-1185">Reference proteome</keyword>
<evidence type="ECO:0000256" key="2">
    <source>
        <dbReference type="SAM" id="SignalP"/>
    </source>
</evidence>
<dbReference type="GO" id="GO:0016491">
    <property type="term" value="F:oxidoreductase activity"/>
    <property type="evidence" value="ECO:0007669"/>
    <property type="project" value="TreeGrafter"/>
</dbReference>
<reference evidence="4 5" key="1">
    <citation type="journal article" date="2019" name="Sci. Rep.">
        <title>A high-quality genome of Eragrostis curvula grass provides insights into Poaceae evolution and supports new strategies to enhance forage quality.</title>
        <authorList>
            <person name="Carballo J."/>
            <person name="Santos B.A.C.M."/>
            <person name="Zappacosta D."/>
            <person name="Garbus I."/>
            <person name="Selva J.P."/>
            <person name="Gallo C.A."/>
            <person name="Diaz A."/>
            <person name="Albertini E."/>
            <person name="Caccamo M."/>
            <person name="Echenique V."/>
        </authorList>
    </citation>
    <scope>NUCLEOTIDE SEQUENCE [LARGE SCALE GENOMIC DNA]</scope>
    <source>
        <strain evidence="5">cv. Victoria</strain>
        <tissue evidence="4">Leaf</tissue>
    </source>
</reference>
<dbReference type="OrthoDB" id="2121828at2759"/>
<dbReference type="GO" id="GO:0005507">
    <property type="term" value="F:copper ion binding"/>
    <property type="evidence" value="ECO:0007669"/>
    <property type="project" value="InterPro"/>
</dbReference>
<gene>
    <name evidence="4" type="ORF">EJB05_26317</name>
</gene>
<sequence length="131" mass="14120">MGKLSMAAVILCMALAAFAAANVVEAAVVEHTFVVHEMNVTHLCNTTKIYVVNGQFPGPQIDVTDGDTVVVHVVNRLDHGLTIHWHGVRQMRSAWADGAGFVTECPIPPGGDHTYRFNVTGQNSDPVKAKE</sequence>
<feature type="signal peptide" evidence="2">
    <location>
        <begin position="1"/>
        <end position="21"/>
    </location>
</feature>
<evidence type="ECO:0000259" key="3">
    <source>
        <dbReference type="Pfam" id="PF07732"/>
    </source>
</evidence>
<comment type="caution">
    <text evidence="4">The sequence shown here is derived from an EMBL/GenBank/DDBJ whole genome shotgun (WGS) entry which is preliminary data.</text>
</comment>
<dbReference type="PANTHER" id="PTHR11709">
    <property type="entry name" value="MULTI-COPPER OXIDASE"/>
    <property type="match status" value="1"/>
</dbReference>
<dbReference type="Gene3D" id="2.60.40.420">
    <property type="entry name" value="Cupredoxins - blue copper proteins"/>
    <property type="match status" value="1"/>
</dbReference>
<evidence type="ECO:0000256" key="1">
    <source>
        <dbReference type="ARBA" id="ARBA00010609"/>
    </source>
</evidence>
<evidence type="ECO:0000313" key="5">
    <source>
        <dbReference type="Proteomes" id="UP000324897"/>
    </source>
</evidence>
<dbReference type="SUPFAM" id="SSF49503">
    <property type="entry name" value="Cupredoxins"/>
    <property type="match status" value="1"/>
</dbReference>
<name>A0A5J9UJG7_9POAL</name>
<comment type="similarity">
    <text evidence="1">Belongs to the multicopper oxidase family.</text>
</comment>
<dbReference type="Pfam" id="PF07732">
    <property type="entry name" value="Cu-oxidase_3"/>
    <property type="match status" value="1"/>
</dbReference>
<dbReference type="InterPro" id="IPR011707">
    <property type="entry name" value="Cu-oxidase-like_N"/>
</dbReference>
<organism evidence="4 5">
    <name type="scientific">Eragrostis curvula</name>
    <name type="common">weeping love grass</name>
    <dbReference type="NCBI Taxonomy" id="38414"/>
    <lineage>
        <taxon>Eukaryota</taxon>
        <taxon>Viridiplantae</taxon>
        <taxon>Streptophyta</taxon>
        <taxon>Embryophyta</taxon>
        <taxon>Tracheophyta</taxon>
        <taxon>Spermatophyta</taxon>
        <taxon>Magnoliopsida</taxon>
        <taxon>Liliopsida</taxon>
        <taxon>Poales</taxon>
        <taxon>Poaceae</taxon>
        <taxon>PACMAD clade</taxon>
        <taxon>Chloridoideae</taxon>
        <taxon>Eragrostideae</taxon>
        <taxon>Eragrostidinae</taxon>
        <taxon>Eragrostis</taxon>
    </lineage>
</organism>